<evidence type="ECO:0000313" key="1">
    <source>
        <dbReference type="EMBL" id="KAJ5404038.1"/>
    </source>
</evidence>
<reference evidence="1" key="1">
    <citation type="submission" date="2022-12" db="EMBL/GenBank/DDBJ databases">
        <authorList>
            <person name="Petersen C."/>
        </authorList>
    </citation>
    <scope>NUCLEOTIDE SEQUENCE</scope>
    <source>
        <strain evidence="1">IBT 29677</strain>
    </source>
</reference>
<proteinExistence type="predicted"/>
<dbReference type="OrthoDB" id="5376140at2759"/>
<sequence length="263" mass="29304">MRCLDIGYSTTKNDACLGGYYGEGLKLAALVFCRGGSHIKLCSNSSHWNFALKGRGNRNLYCNITLASRDKVQRLRDKATRRRGAMSPSDLTANIWEDVSVIIKREGPLGKITQEEFEGWLRTTIDISPPSGLIRTLAGDLILDGAYSGSLYLKGLRLRSTDDLRMAYNLAHGVPSQDRSEFLNHPLQLRLITQIWAGAIAQGNKVALTAYCTLLKEHWDCTDVKDAEFMIDEPTAKAVWRCLKDEASLLGRFYVPSDSNDLV</sequence>
<gene>
    <name evidence="1" type="ORF">N7509_003909</name>
</gene>
<accession>A0A9X0BBX5</accession>
<evidence type="ECO:0000313" key="2">
    <source>
        <dbReference type="Proteomes" id="UP001147747"/>
    </source>
</evidence>
<reference evidence="1" key="2">
    <citation type="journal article" date="2023" name="IMA Fungus">
        <title>Comparative genomic study of the Penicillium genus elucidates a diverse pangenome and 15 lateral gene transfer events.</title>
        <authorList>
            <person name="Petersen C."/>
            <person name="Sorensen T."/>
            <person name="Nielsen M.R."/>
            <person name="Sondergaard T.E."/>
            <person name="Sorensen J.L."/>
            <person name="Fitzpatrick D.A."/>
            <person name="Frisvad J.C."/>
            <person name="Nielsen K.L."/>
        </authorList>
    </citation>
    <scope>NUCLEOTIDE SEQUENCE</scope>
    <source>
        <strain evidence="1">IBT 29677</strain>
    </source>
</reference>
<protein>
    <submittedName>
        <fullName evidence="1">Uncharacterized protein</fullName>
    </submittedName>
</protein>
<comment type="caution">
    <text evidence="1">The sequence shown here is derived from an EMBL/GenBank/DDBJ whole genome shotgun (WGS) entry which is preliminary data.</text>
</comment>
<name>A0A9X0BBX5_9EURO</name>
<dbReference type="RefSeq" id="XP_056491280.1">
    <property type="nucleotide sequence ID" value="XM_056628546.1"/>
</dbReference>
<organism evidence="1 2">
    <name type="scientific">Penicillium cosmopolitanum</name>
    <dbReference type="NCBI Taxonomy" id="1131564"/>
    <lineage>
        <taxon>Eukaryota</taxon>
        <taxon>Fungi</taxon>
        <taxon>Dikarya</taxon>
        <taxon>Ascomycota</taxon>
        <taxon>Pezizomycotina</taxon>
        <taxon>Eurotiomycetes</taxon>
        <taxon>Eurotiomycetidae</taxon>
        <taxon>Eurotiales</taxon>
        <taxon>Aspergillaceae</taxon>
        <taxon>Penicillium</taxon>
    </lineage>
</organism>
<keyword evidence="2" id="KW-1185">Reference proteome</keyword>
<dbReference type="GeneID" id="81367526"/>
<dbReference type="EMBL" id="JAPZBU010000005">
    <property type="protein sequence ID" value="KAJ5404038.1"/>
    <property type="molecule type" value="Genomic_DNA"/>
</dbReference>
<dbReference type="Proteomes" id="UP001147747">
    <property type="component" value="Unassembled WGS sequence"/>
</dbReference>
<dbReference type="AlphaFoldDB" id="A0A9X0BBX5"/>